<dbReference type="PANTHER" id="PTHR12280:SF20">
    <property type="entry name" value="4'-PHOSPHOPANTETHEINE PHOSPHATASE"/>
    <property type="match status" value="1"/>
</dbReference>
<evidence type="ECO:0000313" key="5">
    <source>
        <dbReference type="EMBL" id="PTD05856.1"/>
    </source>
</evidence>
<proteinExistence type="predicted"/>
<reference evidence="5 7" key="1">
    <citation type="submission" date="2018-02" db="EMBL/GenBank/DDBJ databases">
        <title>Fusarium culmorum secondary metabolites in fungal-bacterial-plant interactions.</title>
        <authorList>
            <person name="Schmidt R."/>
        </authorList>
    </citation>
    <scope>NUCLEOTIDE SEQUENCE [LARGE SCALE GENOMIC DNA]</scope>
    <source>
        <strain evidence="5 7">PV</strain>
    </source>
</reference>
<accession>A0A2T4GQL4</accession>
<keyword evidence="1" id="KW-0547">Nucleotide-binding</keyword>
<evidence type="ECO:0000313" key="6">
    <source>
        <dbReference type="EMBL" id="QPC58539.1"/>
    </source>
</evidence>
<keyword evidence="3" id="KW-0173">Coenzyme A biosynthesis</keyword>
<protein>
    <submittedName>
        <fullName evidence="5">Pantothenate kinase</fullName>
    </submittedName>
</protein>
<dbReference type="CDD" id="cd24123">
    <property type="entry name" value="ASKHA_NBD_PanK-II_Pank4"/>
    <property type="match status" value="1"/>
</dbReference>
<dbReference type="Gene3D" id="3.30.420.40">
    <property type="match status" value="1"/>
</dbReference>
<dbReference type="GO" id="GO:0015937">
    <property type="term" value="P:coenzyme A biosynthetic process"/>
    <property type="evidence" value="ECO:0007669"/>
    <property type="project" value="UniProtKB-KW"/>
</dbReference>
<dbReference type="InterPro" id="IPR043129">
    <property type="entry name" value="ATPase_NBD"/>
</dbReference>
<keyword evidence="2" id="KW-0067">ATP-binding</keyword>
<evidence type="ECO:0000256" key="4">
    <source>
        <dbReference type="SAM" id="MobiDB-lite"/>
    </source>
</evidence>
<dbReference type="PANTHER" id="PTHR12280">
    <property type="entry name" value="PANTOTHENATE KINASE"/>
    <property type="match status" value="1"/>
</dbReference>
<organism evidence="5 7">
    <name type="scientific">Fusarium culmorum</name>
    <dbReference type="NCBI Taxonomy" id="5516"/>
    <lineage>
        <taxon>Eukaryota</taxon>
        <taxon>Fungi</taxon>
        <taxon>Dikarya</taxon>
        <taxon>Ascomycota</taxon>
        <taxon>Pezizomycotina</taxon>
        <taxon>Sordariomycetes</taxon>
        <taxon>Hypocreomycetidae</taxon>
        <taxon>Hypocreales</taxon>
        <taxon>Nectriaceae</taxon>
        <taxon>Fusarium</taxon>
    </lineage>
</organism>
<keyword evidence="5" id="KW-0418">Kinase</keyword>
<dbReference type="FunFam" id="3.30.420.40:FF:000115">
    <property type="entry name" value="Pantothenate kinase PanK"/>
    <property type="match status" value="1"/>
</dbReference>
<dbReference type="Proteomes" id="UP000241587">
    <property type="component" value="Unassembled WGS sequence"/>
</dbReference>
<dbReference type="OrthoDB" id="498611at2759"/>
<evidence type="ECO:0000256" key="3">
    <source>
        <dbReference type="ARBA" id="ARBA00022993"/>
    </source>
</evidence>
<feature type="compositionally biased region" description="Basic and acidic residues" evidence="4">
    <location>
        <begin position="1"/>
        <end position="10"/>
    </location>
</feature>
<evidence type="ECO:0000256" key="2">
    <source>
        <dbReference type="ARBA" id="ARBA00022840"/>
    </source>
</evidence>
<gene>
    <name evidence="5" type="ORF">FCULG_00002403</name>
    <name evidence="6" type="ORF">HYE67_000770</name>
</gene>
<feature type="region of interest" description="Disordered" evidence="4">
    <location>
        <begin position="62"/>
        <end position="85"/>
    </location>
</feature>
<dbReference type="EMBL" id="CP064747">
    <property type="protein sequence ID" value="QPC58539.1"/>
    <property type="molecule type" value="Genomic_DNA"/>
</dbReference>
<feature type="compositionally biased region" description="Basic and acidic residues" evidence="4">
    <location>
        <begin position="655"/>
        <end position="689"/>
    </location>
</feature>
<dbReference type="AlphaFoldDB" id="A0A2T4GQL4"/>
<dbReference type="Gene3D" id="3.30.420.510">
    <property type="match status" value="1"/>
</dbReference>
<feature type="region of interest" description="Disordered" evidence="4">
    <location>
        <begin position="1"/>
        <end position="36"/>
    </location>
</feature>
<evidence type="ECO:0000256" key="1">
    <source>
        <dbReference type="ARBA" id="ARBA00022741"/>
    </source>
</evidence>
<feature type="compositionally biased region" description="Low complexity" evidence="4">
    <location>
        <begin position="62"/>
        <end position="73"/>
    </location>
</feature>
<dbReference type="Proteomes" id="UP000663297">
    <property type="component" value="Chromosome 1"/>
</dbReference>
<dbReference type="SUPFAM" id="SSF53067">
    <property type="entry name" value="Actin-like ATPase domain"/>
    <property type="match status" value="2"/>
</dbReference>
<feature type="compositionally biased region" description="Polar residues" evidence="4">
    <location>
        <begin position="589"/>
        <end position="600"/>
    </location>
</feature>
<dbReference type="Pfam" id="PF03630">
    <property type="entry name" value="Fumble"/>
    <property type="match status" value="2"/>
</dbReference>
<dbReference type="InterPro" id="IPR004567">
    <property type="entry name" value="Type_II_PanK"/>
</dbReference>
<dbReference type="GO" id="GO:0005829">
    <property type="term" value="C:cytosol"/>
    <property type="evidence" value="ECO:0007669"/>
    <property type="project" value="TreeGrafter"/>
</dbReference>
<name>A0A2T4GQL4_FUSCU</name>
<reference evidence="6" key="2">
    <citation type="submission" date="2020-11" db="EMBL/GenBank/DDBJ databases">
        <title>The chromosome-scale genome resource for two endophytic Fusarium species: F. culmorum and F. pseudograminearum.</title>
        <authorList>
            <person name="Yuan Z."/>
        </authorList>
    </citation>
    <scope>NUCLEOTIDE SEQUENCE</scope>
    <source>
        <strain evidence="6">Class2-1B</strain>
    </source>
</reference>
<dbReference type="EMBL" id="PVEM01000012">
    <property type="protein sequence ID" value="PTD05856.1"/>
    <property type="molecule type" value="Genomic_DNA"/>
</dbReference>
<sequence length="697" mass="77115">MTPALEHEDAIAQDPQAPAHSSNHKHRRTMTSTDEIDSTIIRPGSVKINVKGAFIVDPDTATPASTSGASAGAVNSINGRMSPTHPETSDIRLPYHTAIVSHIAIDIGGSLIKVVYFSREVDSTDPGGRLNFQSFETDRIDDCVEFMRHLRDNQLVNGSQPGELCVMATGGGAYKYYDKIRAALEVDVSQEDEMECLIIENIYPYLLVNIGSGVSFLKVTGPRSYQRVGGTSLGGGTLWGLLSLLTGARTFDEMLEQAAHGDNANVDMLVGDIYGTDYGKIGLKSTTIASSFGKVFRMKREAESAAEDGRSATPEDASFNSADVSRSLLYAISNNIGQIAYLQSQIHNLSNIYFGGSFIRGHRQTINTLSYAIKFWSKGEKQAYFLRHEGYLGSVGAFLKRKPKNWGRKGSLEGMDDIAELRRSLRDGAPSSSGTEWLMANMVGGTTTGSIGGVQPSTLLKGIEKSKMATGIAVVDNWVSVPDPRIATQQPYYSNYSAPIRYHQLYSPAGVVWETEILSSWSEWSCDHDGPCCGCDCDCRSEKKDNDSGDRYERGIQNKRGAHGAANLQDHRVNHEPSPSLNVGDKHNTQQNMRQPSNREVFQHDKQDLSSMEDLIYNIAKQQRHLNDAQRRIKDWVTVMPGLVKNNMAPATTQKTEKCGCKNCKEERKRERRSAGKETKHRSKQEEEKKKRRKSRR</sequence>
<keyword evidence="7" id="KW-1185">Reference proteome</keyword>
<dbReference type="GO" id="GO:0005634">
    <property type="term" value="C:nucleus"/>
    <property type="evidence" value="ECO:0007669"/>
    <property type="project" value="TreeGrafter"/>
</dbReference>
<dbReference type="GO" id="GO:0004594">
    <property type="term" value="F:pantothenate kinase activity"/>
    <property type="evidence" value="ECO:0007669"/>
    <property type="project" value="TreeGrafter"/>
</dbReference>
<feature type="region of interest" description="Disordered" evidence="4">
    <location>
        <begin position="562"/>
        <end position="601"/>
    </location>
</feature>
<dbReference type="NCBIfam" id="TIGR00555">
    <property type="entry name" value="panK_eukar"/>
    <property type="match status" value="1"/>
</dbReference>
<keyword evidence="5" id="KW-0808">Transferase</keyword>
<dbReference type="GO" id="GO:0005524">
    <property type="term" value="F:ATP binding"/>
    <property type="evidence" value="ECO:0007669"/>
    <property type="project" value="UniProtKB-KW"/>
</dbReference>
<feature type="region of interest" description="Disordered" evidence="4">
    <location>
        <begin position="648"/>
        <end position="697"/>
    </location>
</feature>
<evidence type="ECO:0000313" key="7">
    <source>
        <dbReference type="Proteomes" id="UP000241587"/>
    </source>
</evidence>